<dbReference type="Proteomes" id="UP001454036">
    <property type="component" value="Unassembled WGS sequence"/>
</dbReference>
<gene>
    <name evidence="2" type="ORF">LIER_36113</name>
</gene>
<evidence type="ECO:0000256" key="1">
    <source>
        <dbReference type="SAM" id="MobiDB-lite"/>
    </source>
</evidence>
<keyword evidence="3" id="KW-1185">Reference proteome</keyword>
<dbReference type="EMBL" id="BAABME010016298">
    <property type="protein sequence ID" value="GAA0145359.1"/>
    <property type="molecule type" value="Genomic_DNA"/>
</dbReference>
<sequence>MKSTGESTSQKDLFKRSRKTPPNKPKNHNTDVVIEEMDKRVITTLPGHEEMAKMKHGETFKDLNTWTCMISEIVRKEFDEKYRAKVRAEMAEAFEVLLQDMPIESLDTFGMHSEEAQV</sequence>
<feature type="compositionally biased region" description="Polar residues" evidence="1">
    <location>
        <begin position="1"/>
        <end position="11"/>
    </location>
</feature>
<dbReference type="AlphaFoldDB" id="A0AAV3P164"/>
<name>A0AAV3P164_LITER</name>
<accession>A0AAV3P164</accession>
<comment type="caution">
    <text evidence="2">The sequence shown here is derived from an EMBL/GenBank/DDBJ whole genome shotgun (WGS) entry which is preliminary data.</text>
</comment>
<reference evidence="2 3" key="1">
    <citation type="submission" date="2024-01" db="EMBL/GenBank/DDBJ databases">
        <title>The complete chloroplast genome sequence of Lithospermum erythrorhizon: insights into the phylogenetic relationship among Boraginaceae species and the maternal lineages of purple gromwells.</title>
        <authorList>
            <person name="Okada T."/>
            <person name="Watanabe K."/>
        </authorList>
    </citation>
    <scope>NUCLEOTIDE SEQUENCE [LARGE SCALE GENOMIC DNA]</scope>
</reference>
<evidence type="ECO:0000313" key="2">
    <source>
        <dbReference type="EMBL" id="GAA0145359.1"/>
    </source>
</evidence>
<proteinExistence type="predicted"/>
<evidence type="ECO:0000313" key="3">
    <source>
        <dbReference type="Proteomes" id="UP001454036"/>
    </source>
</evidence>
<organism evidence="2 3">
    <name type="scientific">Lithospermum erythrorhizon</name>
    <name type="common">Purple gromwell</name>
    <name type="synonym">Lithospermum officinale var. erythrorhizon</name>
    <dbReference type="NCBI Taxonomy" id="34254"/>
    <lineage>
        <taxon>Eukaryota</taxon>
        <taxon>Viridiplantae</taxon>
        <taxon>Streptophyta</taxon>
        <taxon>Embryophyta</taxon>
        <taxon>Tracheophyta</taxon>
        <taxon>Spermatophyta</taxon>
        <taxon>Magnoliopsida</taxon>
        <taxon>eudicotyledons</taxon>
        <taxon>Gunneridae</taxon>
        <taxon>Pentapetalae</taxon>
        <taxon>asterids</taxon>
        <taxon>lamiids</taxon>
        <taxon>Boraginales</taxon>
        <taxon>Boraginaceae</taxon>
        <taxon>Boraginoideae</taxon>
        <taxon>Lithospermeae</taxon>
        <taxon>Lithospermum</taxon>
    </lineage>
</organism>
<feature type="compositionally biased region" description="Basic residues" evidence="1">
    <location>
        <begin position="16"/>
        <end position="27"/>
    </location>
</feature>
<protein>
    <submittedName>
        <fullName evidence="2">Uncharacterized protein</fullName>
    </submittedName>
</protein>
<feature type="region of interest" description="Disordered" evidence="1">
    <location>
        <begin position="1"/>
        <end position="30"/>
    </location>
</feature>